<sequence length="60" mass="7199">MRKIYNTENIVTRPTAFTQEYEKPLVDPIEFIDFLNVRASKCSFHASIWKIAIRRNFFMT</sequence>
<reference evidence="1 2" key="1">
    <citation type="submission" date="2015-04" db="EMBL/GenBank/DDBJ databases">
        <authorList>
            <person name="Syromyatnikov M.Y."/>
            <person name="Popov V.N."/>
        </authorList>
    </citation>
    <scope>NUCLEOTIDE SEQUENCE [LARGE SCALE GENOMIC DNA]</scope>
</reference>
<organism evidence="1 2">
    <name type="scientific">Clunio marinus</name>
    <dbReference type="NCBI Taxonomy" id="568069"/>
    <lineage>
        <taxon>Eukaryota</taxon>
        <taxon>Metazoa</taxon>
        <taxon>Ecdysozoa</taxon>
        <taxon>Arthropoda</taxon>
        <taxon>Hexapoda</taxon>
        <taxon>Insecta</taxon>
        <taxon>Pterygota</taxon>
        <taxon>Neoptera</taxon>
        <taxon>Endopterygota</taxon>
        <taxon>Diptera</taxon>
        <taxon>Nematocera</taxon>
        <taxon>Chironomoidea</taxon>
        <taxon>Chironomidae</taxon>
        <taxon>Clunio</taxon>
    </lineage>
</organism>
<dbReference type="EMBL" id="CVRI01000075">
    <property type="protein sequence ID" value="CRL08347.1"/>
    <property type="molecule type" value="Genomic_DNA"/>
</dbReference>
<accession>A0A1J1J7H2</accession>
<name>A0A1J1J7H2_9DIPT</name>
<gene>
    <name evidence="1" type="ORF">CLUMA_CG021660</name>
</gene>
<evidence type="ECO:0000313" key="1">
    <source>
        <dbReference type="EMBL" id="CRL08347.1"/>
    </source>
</evidence>
<keyword evidence="2" id="KW-1185">Reference proteome</keyword>
<evidence type="ECO:0000313" key="2">
    <source>
        <dbReference type="Proteomes" id="UP000183832"/>
    </source>
</evidence>
<protein>
    <submittedName>
        <fullName evidence="1">CLUMA_CG021660, isoform A</fullName>
    </submittedName>
</protein>
<dbReference type="AlphaFoldDB" id="A0A1J1J7H2"/>
<dbReference type="Proteomes" id="UP000183832">
    <property type="component" value="Unassembled WGS sequence"/>
</dbReference>
<proteinExistence type="predicted"/>